<feature type="compositionally biased region" description="Basic and acidic residues" evidence="1">
    <location>
        <begin position="2969"/>
        <end position="2980"/>
    </location>
</feature>
<feature type="transmembrane region" description="Helical" evidence="2">
    <location>
        <begin position="1484"/>
        <end position="1503"/>
    </location>
</feature>
<evidence type="ECO:0000313" key="3">
    <source>
        <dbReference type="EMBL" id="KFG28720.1"/>
    </source>
</evidence>
<feature type="compositionally biased region" description="Gly residues" evidence="1">
    <location>
        <begin position="1592"/>
        <end position="1607"/>
    </location>
</feature>
<dbReference type="VEuPathDB" id="ToxoDB:TGP89_307860"/>
<feature type="transmembrane region" description="Helical" evidence="2">
    <location>
        <begin position="1428"/>
        <end position="1448"/>
    </location>
</feature>
<feature type="region of interest" description="Disordered" evidence="1">
    <location>
        <begin position="85"/>
        <end position="108"/>
    </location>
</feature>
<feature type="compositionally biased region" description="Gly residues" evidence="1">
    <location>
        <begin position="2589"/>
        <end position="2611"/>
    </location>
</feature>
<feature type="region of interest" description="Disordered" evidence="1">
    <location>
        <begin position="888"/>
        <end position="921"/>
    </location>
</feature>
<feature type="compositionally biased region" description="Basic and acidic residues" evidence="1">
    <location>
        <begin position="3263"/>
        <end position="3295"/>
    </location>
</feature>
<feature type="compositionally biased region" description="Basic and acidic residues" evidence="1">
    <location>
        <begin position="2650"/>
        <end position="2681"/>
    </location>
</feature>
<evidence type="ECO:0000313" key="4">
    <source>
        <dbReference type="Proteomes" id="UP000028828"/>
    </source>
</evidence>
<feature type="region of interest" description="Disordered" evidence="1">
    <location>
        <begin position="3863"/>
        <end position="3916"/>
    </location>
</feature>
<feature type="region of interest" description="Disordered" evidence="1">
    <location>
        <begin position="1573"/>
        <end position="1614"/>
    </location>
</feature>
<feature type="region of interest" description="Disordered" evidence="1">
    <location>
        <begin position="1945"/>
        <end position="2000"/>
    </location>
</feature>
<feature type="transmembrane region" description="Helical" evidence="2">
    <location>
        <begin position="1657"/>
        <end position="1678"/>
    </location>
</feature>
<feature type="compositionally biased region" description="Basic and acidic residues" evidence="1">
    <location>
        <begin position="3951"/>
        <end position="3968"/>
    </location>
</feature>
<feature type="transmembrane region" description="Helical" evidence="2">
    <location>
        <begin position="1454"/>
        <end position="1472"/>
    </location>
</feature>
<dbReference type="SMR" id="A0A086J9A2"/>
<feature type="compositionally biased region" description="Basic and acidic residues" evidence="1">
    <location>
        <begin position="1976"/>
        <end position="1989"/>
    </location>
</feature>
<feature type="transmembrane region" description="Helical" evidence="2">
    <location>
        <begin position="126"/>
        <end position="152"/>
    </location>
</feature>
<proteinExistence type="predicted"/>
<comment type="caution">
    <text evidence="3">The sequence shown here is derived from an EMBL/GenBank/DDBJ whole genome shotgun (WGS) entry which is preliminary data.</text>
</comment>
<feature type="region of interest" description="Disordered" evidence="1">
    <location>
        <begin position="2175"/>
        <end position="2195"/>
    </location>
</feature>
<feature type="compositionally biased region" description="Polar residues" evidence="1">
    <location>
        <begin position="593"/>
        <end position="606"/>
    </location>
</feature>
<feature type="compositionally biased region" description="Gly residues" evidence="1">
    <location>
        <begin position="3553"/>
        <end position="3562"/>
    </location>
</feature>
<feature type="region of interest" description="Disordered" evidence="1">
    <location>
        <begin position="3576"/>
        <end position="3616"/>
    </location>
</feature>
<feature type="region of interest" description="Disordered" evidence="1">
    <location>
        <begin position="2565"/>
        <end position="2842"/>
    </location>
</feature>
<sequence>MRRGRGQQARQGPASQPQGPSGGGQGRSTHFVLKEVKTSGADSPAGGEGGTWASFAGFLTFSFWQFLSGLFRLSRLWPRTSGPTSLGPKGDGGAFGFDEPQASAAESDKSRGGKLLGVFLGRLWEWLAGVYSCAAAAVGFASLCLLTLWRLLCLQFCPRRRDYLLHAQGIAAIGKLAVAREQDENWTLSVGSAGTEDACEYMSYLINSTFFPVLPDFASTGACATVSPFSSSAAAGLWASLASLWPDFDDDYALSSLTRLTAALTVWIQSCRQLGTVLDLSPDFTGAEQSFFGAERNLAARAVDQFPEKNKSQARCCRRRASRASRAFAWFSRSQKPAGDLREGTAGLFPYLLWWRWWPAAAVTAIPRRTDRRQADFYSAPCYFPGVGRCVAPGTGPTRSSLEDYWQYARWMNAAEKAGFVVSSCDDPSCAAVVHDAPLLQLMQQSPHQRPVFAPLLFTPELFPAVFGGWLFPVTGNPSFAALPFFQTLWWPAAVAAAGGGAGSVWRVGVPGAAGTGWGGSSGGKAACSCARERRFCTSECAEKLGEEFGPGEMSRRRQTRPSSCLEDTLGFLPGGVPPVFLVNDRCVDSHQSASGGNGSFATGATGNPGRQRCSGSRTSGKGTPGGPAPRQLARASGLQPPQPLHSSSDQKEAAEKSGILQWLLQLWTGKWLFADACRFCSLNLRVDLRPPPMSFFLPLSLVKVGPSEADSERPGNPGSLTGSREGTCRTVRSHAGSSAGSSGAVPGASVCACSQDRHCFFYYANAMQRCTCDLLLPRRRDNSAPLGHDGLFIPVCTVRSGPQAGLLGARGGKQGGRGVASGAQTWAPSAAEAAAKFAQNQRQRLAHLPVHLHAAHCILGLTGVPSTAAAVDEAYCRQLVMVGDPLASGGAREGPGGRFRREKKSDEENVLLRSEDEENPRVSGLLGGSFAGLGASSWRREYVFRKSEEVREEGGSHLGPYRPRVEDFCDLLGVLHRARTAVHLFLALSAAKDRLPSSQSISPQADTGIEREARHPPAEQNGQNGTSLPSEETVRSKEGPTSPGGSEDAPSTLHATGAFSDLWSSRLFVPGPSAASFAARPSRSAAASEVPAADRGAEKNALRFSLPPASDVASDTGAGGRGSSAGSGSAVTSAYLRRRREDAQQLIQAFVVAACLARLRLLAAVQRFVTAREGPCSTAQQAELRRLLEASGDWLCGTQAYFKRHLTAQDRASAAAPDRLPSHLEYELSPHPVAVAVRENFPLLVRMLLADEAAASVFTSWRGRHGSGTGACEAGEGTETMFELLTHPWMFSRGYSVLADLGNGSTVLHFAARFGCTDVLQVVACEVAPTTWWRCMIHRNHAGHTPLDVAILWHGVESEVTRVFAHAFERAKEVQGYTRYLNCRNVCVVPFLKAVVVVLIAAFIPARVLLLPFFFSLFGDEPADESALRLALLVILFLAEFVVRQAGCGEKLFALYAGLAVGTAFSLGEVISDLTHDVLVEEIYGESAVRVAFLLLFFHYAATPSAVARVCECIGETGPTILGFFWRPLRRWGVACGVGTLSARILAWLSADNSRFAEEKLRSRGACHPELQSANRTHKATSSASCAGAAGTHGEGRGGTAGGSGGAPTEEGEGGIGRLARLRRRCVCFLAGVAGVLKSGWAALHHSCDFRFLLRVVGLSFLLMSLTSSMISGWWLVTDDFTYAIFALSGADRNHGSHTDEALRAVRTAGRPRRAVCPQGLSPNPTAESAVASRNAGAPRPAAGASEAASRYPDERREFGTSEEDPRLFEEFLDLEEGGEFDFMPPPSFELCHASLSSSSLLLSLQDVAGESFKQAPGANGAANLLSFLDRYPFVPEKAFVAEAVHEQGVEDETYGEVCRRWKAEQQQEFEAGAQAPRTSESGAGGEGGKFADTGFSVEGERRDVGSESHGNPSSRRDQEGAENRQGRCRKLSQFQEQLLGFSRQAAGPEITRGAPGETTASPLEDGVCVARTPGPKEKETLGAREPDAAGPHATRTRRARQRVCAGGRCSAHRVLPTASVQGSMREKLEEEQADELCRWHLETEVEVEAGHPAASERSPLSLQLMSHCVKRLENKLRKQIGLPAVDDESFYHAFRSRLAVRLLQPDALEASEEEFARSVLPFVCLGCTEFDDVTGACLARDMEKRRRRQRQAMRCLHRVRTWHLQHGLTADRRLSDETPNFGGPGSSSDKRFYDSSGLPFLKETLTRDLPPTPKTNFGVVSGYNYYQLYRPHPEGSAGLAGERGRSEEALRLLHRQKKATALLSPPRWSMGLRRFSGAAFAGDKGAGSTGGPVTAALDAAATVGAMVAALCSFLDVDDAEMPAEESRPCPNCAEQIVRVQQIREGLRCYRQLVLQILEKQRRPGSGPGKGEGAGKSGGEVWSWVRELKREGVGEREETRPLEPDSEELLLSLLAMQRSGLLTGAKKLLRDGVVTSPRRKPFSSPDANEPFRRDPAPEDRPAHPAAPGPQARASSPQRPSASERGRERSRGRSRGSGEGDTFAYPDRPASANGKKEARRLSWFLVFAGLAVTAVGSTLAWLLYQCWVERCAEWYSRQLEQEEDGLRASPPDAKRGNLLQRSAAAAGKGSSGRGRKAGGASGGARSEGGAGQAPTKKASKNGKGTPVSGTVPGRLGAETRSDAAEPATAGEKRRENEGENEKEYKKENKRENEGEDMEKHSSGPTPLPMQTDLANGGLGQQAADRESETKLEREALKREGDAYRGPGVGQRVGNSRSRDSEEARALTVPSGASSREGTESGETGDVSFEAAPAGTASKEVHAASYAASSQAVPSRAVPFAALSSDGRGGARRKRKSDGVGGGDAVERRESRELSSSAATKEDCGFVAEAAAQKISEKKAKALESSGVAFLCAASACAPDACAAKTGGNGLSKAGPQRPEGPRPPPASSQTASAGVSGASTRPGGPRKKEAAPGAACSTAVRKKPSLSTEGKKTHVAAIEGARSGQATAEKARQRTGEAEGRCKAETLKEALVASEEETVPVAGAPQSVWAAGQAGLGGVGRCGSADLPNTAAATAAETEQVCQLQKLLAALHALNASYDLSRCQLPDWALDCLDEAQAVKLRERHGWKVVKQRDGAQEQQVFLVPEKVVQRFLQTEQASGSAVHRGALAPEAPEPQGQLSGSLGKDMSAAAAVFEGGRTAGKERSRMQCLTHAGEETFVGSGGAGNEPAASLRKKKGPAGKAKAGTAAETVETAHAQQSPGRWNKDFRKALTGGAGASDTTRVPQASFAPQAPLEPLARTGASRKERTCTVGSDERSPKTARELRGVCGPEDREGPAVSGDALHACDSHEKKSHRASEQASSACGTGKSQTNGERVSGDVGEERLSIHARVNDRGSSDLRPVKVVEAAREQSGVDAFETDPEKSDPLPLHVPADLIGDDFGPLHTSVLHALGSPGTDADLGAPVSESNGPRGRPGLRAFREGDREGLELAPVGSGCSRGFGGGLPGTSRKSTSGLGAVDEQHFPSSTYRSGLDSGGVDRMFPFGSVCDDLKPAHELLAAALLHQSHASGYGSEGGWLPFASAPSTAFLASPMGRGGPSGSGAGSAARSERQLLRHAEHDSTLSRGPSDGEMASTGLPEFGSRGSTRSFVHTTPPSVRSSLDDLTAVDQAWLYLAGGEGLDADPACGPQRLGRGAGPCGEPPGLGGSEKRNARWLDYLGGEAGDKSAVMPGAAAAAAAAVGGGREEMLAAVERSFSQEAGTDLPSTGADVGTRRTPADAWGDSSARGPLPGFGPSPVAPRLDLSAGMHAIQARGALSRPSRLGNSEQVTANTASAFTAFFSEPLADTSPTEALSVAALRPSPATLADRGPTEDARAASSLDLLAAELDPVAVFLAEMRQGSAESHFAPGAGVGRASQDLRGKTQRVVMGTPAELEKRTPTVNRRERPSSGFGEDAGEFEQGLRSVLSWAESVLEDEAGDTGSHEFQTANSQERQEARADREHADEEDKVGSAASSPSKRTGPAEEAFSTSTLLQELAPESLVYPFASSQSRHGNSASLGSSSRGVEGRFSSGTRPTKSAEGVCLLCRLAPPSCVLEPCGHRVLCASCASMLCSDALPDAGGADRGLARKAAGAVCMHCLEEVSHIWFQ</sequence>
<keyword evidence="2 3" id="KW-0812">Transmembrane</keyword>
<feature type="compositionally biased region" description="Basic and acidic residues" evidence="1">
    <location>
        <begin position="2482"/>
        <end position="2491"/>
    </location>
</feature>
<feature type="compositionally biased region" description="Polar residues" evidence="1">
    <location>
        <begin position="3318"/>
        <end position="3334"/>
    </location>
</feature>
<feature type="compositionally biased region" description="Polar residues" evidence="1">
    <location>
        <begin position="2910"/>
        <end position="2919"/>
    </location>
</feature>
<evidence type="ECO:0000256" key="2">
    <source>
        <dbReference type="SAM" id="Phobius"/>
    </source>
</evidence>
<feature type="compositionally biased region" description="Low complexity" evidence="1">
    <location>
        <begin position="1"/>
        <end position="19"/>
    </location>
</feature>
<gene>
    <name evidence="3" type="ORF">TGP89_307860</name>
</gene>
<dbReference type="OrthoDB" id="332507at2759"/>
<keyword evidence="2" id="KW-0472">Membrane</keyword>
<feature type="region of interest" description="Disordered" evidence="1">
    <location>
        <begin position="4006"/>
        <end position="4035"/>
    </location>
</feature>
<feature type="compositionally biased region" description="Basic and acidic residues" evidence="1">
    <location>
        <begin position="1753"/>
        <end position="1764"/>
    </location>
</feature>
<feature type="transmembrane region" description="Helical" evidence="2">
    <location>
        <begin position="1392"/>
        <end position="1416"/>
    </location>
</feature>
<accession>A0A086J9A2</accession>
<feature type="compositionally biased region" description="Basic and acidic residues" evidence="1">
    <location>
        <begin position="2703"/>
        <end position="2722"/>
    </location>
</feature>
<feature type="region of interest" description="Disordered" evidence="1">
    <location>
        <begin position="1015"/>
        <end position="1054"/>
    </location>
</feature>
<feature type="region of interest" description="Disordered" evidence="1">
    <location>
        <begin position="2436"/>
        <end position="2514"/>
    </location>
</feature>
<feature type="region of interest" description="Disordered" evidence="1">
    <location>
        <begin position="1710"/>
        <end position="1764"/>
    </location>
</feature>
<feature type="compositionally biased region" description="Low complexity" evidence="1">
    <location>
        <begin position="1733"/>
        <end position="1752"/>
    </location>
</feature>
<feature type="compositionally biased region" description="Basic and acidic residues" evidence="1">
    <location>
        <begin position="2450"/>
        <end position="2463"/>
    </location>
</feature>
<feature type="compositionally biased region" description="Polar residues" evidence="1">
    <location>
        <begin position="3602"/>
        <end position="3616"/>
    </location>
</feature>
<keyword evidence="2" id="KW-1133">Transmembrane helix</keyword>
<feature type="compositionally biased region" description="Low complexity" evidence="1">
    <location>
        <begin position="734"/>
        <end position="746"/>
    </location>
</feature>
<feature type="region of interest" description="Disordered" evidence="1">
    <location>
        <begin position="3465"/>
        <end position="3491"/>
    </location>
</feature>
<feature type="compositionally biased region" description="Polar residues" evidence="1">
    <location>
        <begin position="1021"/>
        <end position="1031"/>
    </location>
</feature>
<dbReference type="EMBL" id="AEYI02002305">
    <property type="protein sequence ID" value="KFG28720.1"/>
    <property type="molecule type" value="Genomic_DNA"/>
</dbReference>
<feature type="region of interest" description="Disordered" evidence="1">
    <location>
        <begin position="1870"/>
        <end position="1929"/>
    </location>
</feature>
<feature type="region of interest" description="Disordered" evidence="1">
    <location>
        <begin position="707"/>
        <end position="746"/>
    </location>
</feature>
<feature type="compositionally biased region" description="Basic and acidic residues" evidence="1">
    <location>
        <begin position="3892"/>
        <end position="3906"/>
    </location>
</feature>
<evidence type="ECO:0000256" key="1">
    <source>
        <dbReference type="SAM" id="MobiDB-lite"/>
    </source>
</evidence>
<feature type="region of interest" description="Disordered" evidence="1">
    <location>
        <begin position="593"/>
        <end position="653"/>
    </location>
</feature>
<feature type="compositionally biased region" description="Polar residues" evidence="1">
    <location>
        <begin position="4006"/>
        <end position="4022"/>
    </location>
</feature>
<organism evidence="3 4">
    <name type="scientific">Toxoplasma gondii p89</name>
    <dbReference type="NCBI Taxonomy" id="943119"/>
    <lineage>
        <taxon>Eukaryota</taxon>
        <taxon>Sar</taxon>
        <taxon>Alveolata</taxon>
        <taxon>Apicomplexa</taxon>
        <taxon>Conoidasida</taxon>
        <taxon>Coccidia</taxon>
        <taxon>Eucoccidiorida</taxon>
        <taxon>Eimeriorina</taxon>
        <taxon>Sarcocystidae</taxon>
        <taxon>Toxoplasma</taxon>
    </lineage>
</organism>
<feature type="region of interest" description="Disordered" evidence="1">
    <location>
        <begin position="3414"/>
        <end position="3435"/>
    </location>
</feature>
<feature type="region of interest" description="Disordered" evidence="1">
    <location>
        <begin position="3933"/>
        <end position="3988"/>
    </location>
</feature>
<dbReference type="Proteomes" id="UP000028828">
    <property type="component" value="Unassembled WGS sequence"/>
</dbReference>
<feature type="region of interest" description="Disordered" evidence="1">
    <location>
        <begin position="1"/>
        <end position="28"/>
    </location>
</feature>
<feature type="compositionally biased region" description="Low complexity" evidence="1">
    <location>
        <begin position="1581"/>
        <end position="1591"/>
    </location>
</feature>
<feature type="region of interest" description="Disordered" evidence="1">
    <location>
        <begin position="3550"/>
        <end position="3569"/>
    </location>
</feature>
<feature type="region of interest" description="Disordered" evidence="1">
    <location>
        <begin position="3178"/>
        <end position="3341"/>
    </location>
</feature>
<feature type="region of interest" description="Disordered" evidence="1">
    <location>
        <begin position="3120"/>
        <end position="3143"/>
    </location>
</feature>
<reference evidence="3 4" key="1">
    <citation type="submission" date="2014-03" db="EMBL/GenBank/DDBJ databases">
        <authorList>
            <person name="Sibley D."/>
            <person name="Venepally P."/>
            <person name="Karamycheva S."/>
            <person name="Hadjithomas M."/>
            <person name="Khan A."/>
            <person name="Brunk B."/>
            <person name="Roos D."/>
            <person name="Caler E."/>
            <person name="Lorenzi H."/>
        </authorList>
    </citation>
    <scope>NUCLEOTIDE SEQUENCE [LARGE SCALE GENOMIC DNA]</scope>
    <source>
        <strain evidence="4">p89</strain>
    </source>
</reference>
<protein>
    <submittedName>
        <fullName evidence="3">Putative transmembrane protein</fullName>
    </submittedName>
</protein>
<feature type="compositionally biased region" description="Low complexity" evidence="1">
    <location>
        <begin position="3199"/>
        <end position="3208"/>
    </location>
</feature>
<feature type="compositionally biased region" description="Low complexity" evidence="1">
    <location>
        <begin position="2470"/>
        <end position="2481"/>
    </location>
</feature>
<name>A0A086J9A2_TOXGO</name>
<feature type="region of interest" description="Disordered" evidence="1">
    <location>
        <begin position="2884"/>
        <end position="2980"/>
    </location>
</feature>
<feature type="compositionally biased region" description="Basic and acidic residues" evidence="1">
    <location>
        <begin position="1916"/>
        <end position="1927"/>
    </location>
</feature>
<feature type="region of interest" description="Disordered" evidence="1">
    <location>
        <begin position="1089"/>
        <end position="1130"/>
    </location>
</feature>